<dbReference type="InterPro" id="IPR029045">
    <property type="entry name" value="ClpP/crotonase-like_dom_sf"/>
</dbReference>
<organism evidence="6 7">
    <name type="scientific">Enterococcus pseudoavium</name>
    <dbReference type="NCBI Taxonomy" id="44007"/>
    <lineage>
        <taxon>Bacteria</taxon>
        <taxon>Bacillati</taxon>
        <taxon>Bacillota</taxon>
        <taxon>Bacilli</taxon>
        <taxon>Lactobacillales</taxon>
        <taxon>Enterococcaceae</taxon>
        <taxon>Enterococcus</taxon>
    </lineage>
</organism>
<evidence type="ECO:0000313" key="6">
    <source>
        <dbReference type="EMBL" id="MDT2736751.1"/>
    </source>
</evidence>
<keyword evidence="2" id="KW-0645">Protease</keyword>
<accession>A0AAE4I2W4</accession>
<dbReference type="PANTHER" id="PTHR42987">
    <property type="entry name" value="PEPTIDASE S49"/>
    <property type="match status" value="1"/>
</dbReference>
<protein>
    <submittedName>
        <fullName evidence="6">Signal peptide peptidase SppA</fullName>
    </submittedName>
</protein>
<evidence type="ECO:0000256" key="1">
    <source>
        <dbReference type="ARBA" id="ARBA00008683"/>
    </source>
</evidence>
<dbReference type="InterPro" id="IPR004635">
    <property type="entry name" value="Pept_S49_SppA"/>
</dbReference>
<dbReference type="EMBL" id="JARQAI010000006">
    <property type="protein sequence ID" value="MDT2736751.1"/>
    <property type="molecule type" value="Genomic_DNA"/>
</dbReference>
<keyword evidence="3" id="KW-0378">Hydrolase</keyword>
<sequence>MNKRRWVAVGIAVVLLLFSVLSSMISRNNENENKQELSQVNELLYGSDEPQEKIETNGSSDKKIVKLSVEGTIVDDGTSGLFSTGGYNHASFMKQLAKIKKDSQVKGILLEINSPGGSVYETAEITRALKDLQKEQKIPIYASLENQAASGGYYIAANSDKIFATEDTMTGSIGVIMSSMNYSGLMEKLGITDTTIKSGALKDIGSSSRPQTKADKEVLQAFVDSMYGRFVKTVAQGRKMDETKVRQLADGRIYDGVQAVENGLVDELGYPDQALAALKKEAGLKDATVVSYTAGATNFINTWFGNSLAELQGIKPSQEELVRNIVESVGTPQAPKAMYLYGGE</sequence>
<dbReference type="RefSeq" id="WP_067626951.1">
    <property type="nucleotide sequence ID" value="NZ_BAAAXL010000048.1"/>
</dbReference>
<dbReference type="PANTHER" id="PTHR42987:SF7">
    <property type="entry name" value="SIGNAL PEPTIDE PEPTIDASE SPPA-RELATED"/>
    <property type="match status" value="1"/>
</dbReference>
<proteinExistence type="inferred from homology"/>
<evidence type="ECO:0000256" key="2">
    <source>
        <dbReference type="ARBA" id="ARBA00022670"/>
    </source>
</evidence>
<dbReference type="Gene3D" id="3.90.226.10">
    <property type="entry name" value="2-enoyl-CoA Hydratase, Chain A, domain 1"/>
    <property type="match status" value="2"/>
</dbReference>
<feature type="domain" description="Peptidase S49" evidence="5">
    <location>
        <begin position="134"/>
        <end position="285"/>
    </location>
</feature>
<dbReference type="GO" id="GO:0006508">
    <property type="term" value="P:proteolysis"/>
    <property type="evidence" value="ECO:0007669"/>
    <property type="project" value="UniProtKB-KW"/>
</dbReference>
<dbReference type="AlphaFoldDB" id="A0AAE4I2W4"/>
<evidence type="ECO:0000259" key="5">
    <source>
        <dbReference type="Pfam" id="PF01343"/>
    </source>
</evidence>
<dbReference type="InterPro" id="IPR002142">
    <property type="entry name" value="Peptidase_S49"/>
</dbReference>
<evidence type="ECO:0000313" key="7">
    <source>
        <dbReference type="Proteomes" id="UP001180842"/>
    </source>
</evidence>
<dbReference type="SUPFAM" id="SSF52096">
    <property type="entry name" value="ClpP/crotonase"/>
    <property type="match status" value="1"/>
</dbReference>
<reference evidence="6" key="1">
    <citation type="submission" date="2023-03" db="EMBL/GenBank/DDBJ databases">
        <authorList>
            <person name="Shen W."/>
            <person name="Cai J."/>
        </authorList>
    </citation>
    <scope>NUCLEOTIDE SEQUENCE</scope>
    <source>
        <strain evidence="6">P69-2</strain>
    </source>
</reference>
<dbReference type="GO" id="GO:0008236">
    <property type="term" value="F:serine-type peptidase activity"/>
    <property type="evidence" value="ECO:0007669"/>
    <property type="project" value="UniProtKB-KW"/>
</dbReference>
<comment type="similarity">
    <text evidence="1">Belongs to the peptidase S49 family.</text>
</comment>
<gene>
    <name evidence="6" type="primary">sppA</name>
    <name evidence="6" type="ORF">P7H00_06310</name>
</gene>
<dbReference type="CDD" id="cd07023">
    <property type="entry name" value="S49_Sppa_N_C"/>
    <property type="match status" value="1"/>
</dbReference>
<name>A0AAE4I2W4_9ENTE</name>
<dbReference type="Pfam" id="PF01343">
    <property type="entry name" value="Peptidase_S49"/>
    <property type="match status" value="1"/>
</dbReference>
<evidence type="ECO:0000256" key="3">
    <source>
        <dbReference type="ARBA" id="ARBA00022801"/>
    </source>
</evidence>
<evidence type="ECO:0000256" key="4">
    <source>
        <dbReference type="ARBA" id="ARBA00022825"/>
    </source>
</evidence>
<dbReference type="Proteomes" id="UP001180842">
    <property type="component" value="Unassembled WGS sequence"/>
</dbReference>
<keyword evidence="4" id="KW-0720">Serine protease</keyword>
<dbReference type="InterPro" id="IPR047272">
    <property type="entry name" value="S49_SppA_C"/>
</dbReference>
<comment type="caution">
    <text evidence="6">The sequence shown here is derived from an EMBL/GenBank/DDBJ whole genome shotgun (WGS) entry which is preliminary data.</text>
</comment>
<dbReference type="NCBIfam" id="TIGR00706">
    <property type="entry name" value="SppA_dom"/>
    <property type="match status" value="1"/>
</dbReference>